<dbReference type="PANTHER" id="PTHR36427:SF3">
    <property type="entry name" value="LARGE RIBOSOMAL SUBUNIT PROTEIN UL1M"/>
    <property type="match status" value="1"/>
</dbReference>
<dbReference type="InterPro" id="IPR028364">
    <property type="entry name" value="Ribosomal_uL1/biogenesis"/>
</dbReference>
<evidence type="ECO:0000256" key="1">
    <source>
        <dbReference type="ARBA" id="ARBA00010531"/>
    </source>
</evidence>
<protein>
    <submittedName>
        <fullName evidence="4">50S ribosomal protein L1</fullName>
    </submittedName>
</protein>
<accession>X6N210</accession>
<evidence type="ECO:0000256" key="2">
    <source>
        <dbReference type="ARBA" id="ARBA00022980"/>
    </source>
</evidence>
<gene>
    <name evidence="4" type="ORF">RFI_17094</name>
</gene>
<dbReference type="Gene3D" id="3.40.50.790">
    <property type="match status" value="1"/>
</dbReference>
<dbReference type="GO" id="GO:0003735">
    <property type="term" value="F:structural constituent of ribosome"/>
    <property type="evidence" value="ECO:0007669"/>
    <property type="project" value="InterPro"/>
</dbReference>
<organism evidence="4 5">
    <name type="scientific">Reticulomyxa filosa</name>
    <dbReference type="NCBI Taxonomy" id="46433"/>
    <lineage>
        <taxon>Eukaryota</taxon>
        <taxon>Sar</taxon>
        <taxon>Rhizaria</taxon>
        <taxon>Retaria</taxon>
        <taxon>Foraminifera</taxon>
        <taxon>Monothalamids</taxon>
        <taxon>Reticulomyxidae</taxon>
        <taxon>Reticulomyxa</taxon>
    </lineage>
</organism>
<sequence>MNLDPRKMNENIRGNVVLPHGTGKKYVVAAFVPHEMRAEAKAAGADILGDDALLKAIESGVKPTFQVCIATPDQMRKLILVGKQLGPLGLIPNPKMGTLTEDPIKAIREAKRGPVMVKLNEQRDIMATLGKVSFGEEKIFENLKFCICLTFMLDDRSLIQQLRDDLKPEGAKEQYFLKAFLKTTQSRSYQILIDDKEPWVNELKANLQS</sequence>
<dbReference type="SUPFAM" id="SSF56808">
    <property type="entry name" value="Ribosomal protein L1"/>
    <property type="match status" value="1"/>
</dbReference>
<dbReference type="EMBL" id="ASPP01012909">
    <property type="protein sequence ID" value="ETO20126.1"/>
    <property type="molecule type" value="Genomic_DNA"/>
</dbReference>
<dbReference type="GO" id="GO:0015934">
    <property type="term" value="C:large ribosomal subunit"/>
    <property type="evidence" value="ECO:0007669"/>
    <property type="project" value="InterPro"/>
</dbReference>
<dbReference type="FunFam" id="3.40.50.790:FF:000001">
    <property type="entry name" value="50S ribosomal protein L1"/>
    <property type="match status" value="1"/>
</dbReference>
<dbReference type="InterPro" id="IPR023674">
    <property type="entry name" value="Ribosomal_uL1-like"/>
</dbReference>
<dbReference type="Proteomes" id="UP000023152">
    <property type="component" value="Unassembled WGS sequence"/>
</dbReference>
<proteinExistence type="inferred from homology"/>
<dbReference type="InterPro" id="IPR002143">
    <property type="entry name" value="Ribosomal_uL1"/>
</dbReference>
<dbReference type="Pfam" id="PF00687">
    <property type="entry name" value="Ribosomal_L1"/>
    <property type="match status" value="1"/>
</dbReference>
<comment type="similarity">
    <text evidence="1">Belongs to the universal ribosomal protein uL1 family.</text>
</comment>
<dbReference type="OMA" id="AFVPHEM"/>
<name>X6N210_RETFI</name>
<comment type="caution">
    <text evidence="4">The sequence shown here is derived from an EMBL/GenBank/DDBJ whole genome shotgun (WGS) entry which is preliminary data.</text>
</comment>
<keyword evidence="2 4" id="KW-0689">Ribosomal protein</keyword>
<evidence type="ECO:0000313" key="5">
    <source>
        <dbReference type="Proteomes" id="UP000023152"/>
    </source>
</evidence>
<dbReference type="GO" id="GO:0003723">
    <property type="term" value="F:RNA binding"/>
    <property type="evidence" value="ECO:0007669"/>
    <property type="project" value="InterPro"/>
</dbReference>
<dbReference type="PANTHER" id="PTHR36427">
    <property type="entry name" value="54S RIBOSOMAL PROTEIN L1, MITOCHONDRIAL"/>
    <property type="match status" value="1"/>
</dbReference>
<reference evidence="4 5" key="1">
    <citation type="journal article" date="2013" name="Curr. Biol.">
        <title>The Genome of the Foraminiferan Reticulomyxa filosa.</title>
        <authorList>
            <person name="Glockner G."/>
            <person name="Hulsmann N."/>
            <person name="Schleicher M."/>
            <person name="Noegel A.A."/>
            <person name="Eichinger L."/>
            <person name="Gallinger C."/>
            <person name="Pawlowski J."/>
            <person name="Sierra R."/>
            <person name="Euteneuer U."/>
            <person name="Pillet L."/>
            <person name="Moustafa A."/>
            <person name="Platzer M."/>
            <person name="Groth M."/>
            <person name="Szafranski K."/>
            <person name="Schliwa M."/>
        </authorList>
    </citation>
    <scope>NUCLEOTIDE SEQUENCE [LARGE SCALE GENOMIC DNA]</scope>
</reference>
<dbReference type="GO" id="GO:0006412">
    <property type="term" value="P:translation"/>
    <property type="evidence" value="ECO:0007669"/>
    <property type="project" value="InterPro"/>
</dbReference>
<evidence type="ECO:0000313" key="4">
    <source>
        <dbReference type="EMBL" id="ETO20126.1"/>
    </source>
</evidence>
<dbReference type="OrthoDB" id="1747252at2759"/>
<dbReference type="CDD" id="cd00403">
    <property type="entry name" value="Ribosomal_L1"/>
    <property type="match status" value="1"/>
</dbReference>
<evidence type="ECO:0000256" key="3">
    <source>
        <dbReference type="ARBA" id="ARBA00023274"/>
    </source>
</evidence>
<dbReference type="PIRSF" id="PIRSF002155">
    <property type="entry name" value="Ribosomal_L1"/>
    <property type="match status" value="1"/>
</dbReference>
<dbReference type="Gene3D" id="3.30.190.20">
    <property type="match status" value="1"/>
</dbReference>
<keyword evidence="3" id="KW-0687">Ribonucleoprotein</keyword>
<keyword evidence="5" id="KW-1185">Reference proteome</keyword>
<dbReference type="InterPro" id="IPR016095">
    <property type="entry name" value="Ribosomal_uL1_3-a/b-sand"/>
</dbReference>
<dbReference type="AlphaFoldDB" id="X6N210"/>